<accession>A0A6F8YI78</accession>
<evidence type="ECO:0000256" key="6">
    <source>
        <dbReference type="ARBA" id="ARBA00012040"/>
    </source>
</evidence>
<dbReference type="SUPFAM" id="SSF47203">
    <property type="entry name" value="Acyl-CoA dehydrogenase C-terminal domain-like"/>
    <property type="match status" value="1"/>
</dbReference>
<evidence type="ECO:0000256" key="10">
    <source>
        <dbReference type="ARBA" id="ARBA00022832"/>
    </source>
</evidence>
<evidence type="ECO:0000313" key="31">
    <source>
        <dbReference type="EMBL" id="BCB85835.1"/>
    </source>
</evidence>
<feature type="domain" description="Acetyl-CoA dehydrogenase-like C-terminal" evidence="30">
    <location>
        <begin position="483"/>
        <end position="639"/>
    </location>
</feature>
<evidence type="ECO:0000256" key="24">
    <source>
        <dbReference type="ARBA" id="ARBA00075470"/>
    </source>
</evidence>
<keyword evidence="10" id="KW-0276">Fatty acid metabolism</keyword>
<comment type="catalytic activity">
    <reaction evidence="20">
        <text>octadecanoyl-CoA + oxidized [electron-transfer flavoprotein] + H(+) = (2E)-octadecenoyl-CoA + reduced [electron-transfer flavoprotein]</text>
        <dbReference type="Rhea" id="RHEA:47240"/>
        <dbReference type="Rhea" id="RHEA-COMP:10685"/>
        <dbReference type="Rhea" id="RHEA-COMP:10686"/>
        <dbReference type="ChEBI" id="CHEBI:15378"/>
        <dbReference type="ChEBI" id="CHEBI:57394"/>
        <dbReference type="ChEBI" id="CHEBI:57692"/>
        <dbReference type="ChEBI" id="CHEBI:58307"/>
        <dbReference type="ChEBI" id="CHEBI:71412"/>
    </reaction>
</comment>
<organism evidence="31 32">
    <name type="scientific">Phytohabitans suffuscus</name>
    <dbReference type="NCBI Taxonomy" id="624315"/>
    <lineage>
        <taxon>Bacteria</taxon>
        <taxon>Bacillati</taxon>
        <taxon>Actinomycetota</taxon>
        <taxon>Actinomycetes</taxon>
        <taxon>Micromonosporales</taxon>
        <taxon>Micromonosporaceae</taxon>
    </lineage>
</organism>
<evidence type="ECO:0000256" key="1">
    <source>
        <dbReference type="ARBA" id="ARBA00001974"/>
    </source>
</evidence>
<keyword evidence="11 27" id="KW-0560">Oxidoreductase</keyword>
<dbReference type="InterPro" id="IPR036250">
    <property type="entry name" value="AcylCo_DH-like_C"/>
</dbReference>
<dbReference type="EC" id="1.3.8.8" evidence="6"/>
<comment type="cofactor">
    <cofactor evidence="1 27">
        <name>FAD</name>
        <dbReference type="ChEBI" id="CHEBI:57692"/>
    </cofactor>
</comment>
<evidence type="ECO:0000256" key="25">
    <source>
        <dbReference type="ARBA" id="ARBA00077090"/>
    </source>
</evidence>
<gene>
    <name evidence="31" type="primary">fadE5</name>
    <name evidence="31" type="ORF">Psuf_031480</name>
</gene>
<evidence type="ECO:0000259" key="28">
    <source>
        <dbReference type="Pfam" id="PF00441"/>
    </source>
</evidence>
<evidence type="ECO:0000256" key="2">
    <source>
        <dbReference type="ARBA" id="ARBA00004872"/>
    </source>
</evidence>
<evidence type="ECO:0000256" key="5">
    <source>
        <dbReference type="ARBA" id="ARBA00012033"/>
    </source>
</evidence>
<dbReference type="EC" id="1.3.8.7" evidence="5"/>
<evidence type="ECO:0000259" key="30">
    <source>
        <dbReference type="Pfam" id="PF12806"/>
    </source>
</evidence>
<comment type="function">
    <text evidence="22">Acyl-CoA dehydrogenase that exhibits broad specificity for linear acyl-CoA substrates, with a preference for long-chain substrates.</text>
</comment>
<dbReference type="GO" id="GO:0005886">
    <property type="term" value="C:plasma membrane"/>
    <property type="evidence" value="ECO:0007669"/>
    <property type="project" value="TreeGrafter"/>
</dbReference>
<evidence type="ECO:0000256" key="17">
    <source>
        <dbReference type="ARBA" id="ARBA00050336"/>
    </source>
</evidence>
<evidence type="ECO:0000256" key="7">
    <source>
        <dbReference type="ARBA" id="ARBA00012046"/>
    </source>
</evidence>
<protein>
    <recommendedName>
        <fullName evidence="23">Broad-specificity linear acyl-CoA dehydrogenase FadE5</fullName>
        <ecNumber evidence="7">1.3.8.1</ecNumber>
        <ecNumber evidence="5">1.3.8.7</ecNumber>
        <ecNumber evidence="6">1.3.8.8</ecNumber>
    </recommendedName>
    <alternativeName>
        <fullName evidence="25">Long-chain-acyl-CoA dehydrogenase</fullName>
    </alternativeName>
    <alternativeName>
        <fullName evidence="26">Medium-chain-acyl-CoA dehydrogenase</fullName>
    </alternativeName>
    <alternativeName>
        <fullName evidence="24">Short-chain-acyl-CoA dehydrogenase</fullName>
    </alternativeName>
</protein>
<dbReference type="PANTHER" id="PTHR42803:SF1">
    <property type="entry name" value="BROAD-SPECIFICITY LINEAR ACYL-COA DEHYDROGENASE FADE5"/>
    <property type="match status" value="1"/>
</dbReference>
<evidence type="ECO:0000256" key="15">
    <source>
        <dbReference type="ARBA" id="ARBA00049247"/>
    </source>
</evidence>
<sequence length="644" mass="70045">MTHYKSNVRDLEFNLFEVFGAGETAFGQAPYSSDIDADTARSILGEMDRLAREDLAAGFSAGDRTPPVFDPATHSVAMPEAFRKSYDAFMKAEFWRLDMPEVIGGTPAPRAFWWSLADLVLGSNAPVWMYASGPSFATTLHREGTPEQKEWAKLFVEKRWASTMVLTEPDAGSDVGAGRTRAIPQPDGSYHIEGVKRFITSGEHDLADNIIHYVLARPVGVEGAGGPGTKGLSLFIVPKFHFDPATGELGERNGVFATNVEHKMGLKVSTTCELTFGEHGVPAKGWLLGDVHEGIRQMFLIIEYARMMVGTKAIATLSTGYLNALEYAKERVQGADLLQMGDKTAPRVTITHHPDVRRSLMLQKSYAEGLRALVVYTATWQDRINIAEAAGDERAAKVAKRVNDLLLPLVKGVGSERAYELLGHEALQTFGGSGYLQDYPLEQYVRDSKIDTLYEGTTAIQSLDLFFRKVVRDGGKALMAVAGEIQAFLESEYSGPRAQATNEGGGAEAGGGGRLGAFDGQLKEERLALGKALAEVQTILGAMTGWLGEAQGGEPRALYKVGLNSRRLLLALGDLIIAWLLQRQAEVALRALAGEPSPADKAFYEGKVAAARFFAHEVLPRIGADRRIVESTNLDLMDLAEEAF</sequence>
<evidence type="ECO:0000256" key="20">
    <source>
        <dbReference type="ARBA" id="ARBA00050877"/>
    </source>
</evidence>
<evidence type="ECO:0000256" key="14">
    <source>
        <dbReference type="ARBA" id="ARBA00048375"/>
    </source>
</evidence>
<evidence type="ECO:0000256" key="8">
    <source>
        <dbReference type="ARBA" id="ARBA00022630"/>
    </source>
</evidence>
<feature type="domain" description="Acyl-CoA oxidase/dehydrogenase middle" evidence="29">
    <location>
        <begin position="164"/>
        <end position="276"/>
    </location>
</feature>
<evidence type="ECO:0000313" key="32">
    <source>
        <dbReference type="Proteomes" id="UP000503011"/>
    </source>
</evidence>
<dbReference type="InterPro" id="IPR009075">
    <property type="entry name" value="AcylCo_DH/oxidase_C"/>
</dbReference>
<comment type="catalytic activity">
    <reaction evidence="18">
        <text>butanoyl-CoA + oxidized [electron-transfer flavoprotein] + H(+) = (2E)-butenoyl-CoA + reduced [electron-transfer flavoprotein]</text>
        <dbReference type="Rhea" id="RHEA:24004"/>
        <dbReference type="Rhea" id="RHEA-COMP:10685"/>
        <dbReference type="Rhea" id="RHEA-COMP:10686"/>
        <dbReference type="ChEBI" id="CHEBI:15378"/>
        <dbReference type="ChEBI" id="CHEBI:57332"/>
        <dbReference type="ChEBI" id="CHEBI:57371"/>
        <dbReference type="ChEBI" id="CHEBI:57692"/>
        <dbReference type="ChEBI" id="CHEBI:58307"/>
    </reaction>
</comment>
<dbReference type="SUPFAM" id="SSF56645">
    <property type="entry name" value="Acyl-CoA dehydrogenase NM domain-like"/>
    <property type="match status" value="1"/>
</dbReference>
<dbReference type="Proteomes" id="UP000503011">
    <property type="component" value="Chromosome"/>
</dbReference>
<dbReference type="InterPro" id="IPR025878">
    <property type="entry name" value="Acyl-CoA_dh-like_C_dom"/>
</dbReference>
<dbReference type="InterPro" id="IPR009100">
    <property type="entry name" value="AcylCoA_DH/oxidase_NM_dom_sf"/>
</dbReference>
<evidence type="ECO:0000256" key="12">
    <source>
        <dbReference type="ARBA" id="ARBA00023098"/>
    </source>
</evidence>
<evidence type="ECO:0000256" key="4">
    <source>
        <dbReference type="ARBA" id="ARBA00011738"/>
    </source>
</evidence>
<evidence type="ECO:0000256" key="23">
    <source>
        <dbReference type="ARBA" id="ARBA00069359"/>
    </source>
</evidence>
<dbReference type="GO" id="GO:0004466">
    <property type="term" value="F:long-chain fatty acyl-CoA dehydrogenase activity"/>
    <property type="evidence" value="ECO:0007669"/>
    <property type="project" value="UniProtKB-EC"/>
</dbReference>
<dbReference type="FunFam" id="2.40.110.20:FF:000001">
    <property type="entry name" value="Acyl-CoA dehydrogenase AidB"/>
    <property type="match status" value="1"/>
</dbReference>
<comment type="pathway">
    <text evidence="2">Lipid metabolism; fatty acid metabolism.</text>
</comment>
<dbReference type="GO" id="GO:0006631">
    <property type="term" value="P:fatty acid metabolic process"/>
    <property type="evidence" value="ECO:0007669"/>
    <property type="project" value="UniProtKB-KW"/>
</dbReference>
<name>A0A6F8YI78_9ACTN</name>
<evidence type="ECO:0000256" key="13">
    <source>
        <dbReference type="ARBA" id="ARBA00047882"/>
    </source>
</evidence>
<keyword evidence="32" id="KW-1185">Reference proteome</keyword>
<dbReference type="RefSeq" id="WP_173157625.1">
    <property type="nucleotide sequence ID" value="NZ_AP022871.1"/>
</dbReference>
<dbReference type="EC" id="1.3.8.1" evidence="7"/>
<comment type="catalytic activity">
    <reaction evidence="13">
        <text>a medium-chain 2,3-saturated fatty acyl-CoA + oxidized [electron-transfer flavoprotein] + H(+) = a medium-chain (2E)-enoyl-CoA + reduced [electron-transfer flavoprotein]</text>
        <dbReference type="Rhea" id="RHEA:14477"/>
        <dbReference type="Rhea" id="RHEA-COMP:10685"/>
        <dbReference type="Rhea" id="RHEA-COMP:10686"/>
        <dbReference type="ChEBI" id="CHEBI:15378"/>
        <dbReference type="ChEBI" id="CHEBI:57692"/>
        <dbReference type="ChEBI" id="CHEBI:58307"/>
        <dbReference type="ChEBI" id="CHEBI:83723"/>
        <dbReference type="ChEBI" id="CHEBI:83726"/>
        <dbReference type="EC" id="1.3.8.7"/>
    </reaction>
</comment>
<keyword evidence="12" id="KW-0443">Lipid metabolism</keyword>
<dbReference type="GO" id="GO:0016937">
    <property type="term" value="F:short-chain fatty acyl-CoA dehydrogenase activity"/>
    <property type="evidence" value="ECO:0007669"/>
    <property type="project" value="UniProtKB-EC"/>
</dbReference>
<comment type="catalytic activity">
    <reaction evidence="19">
        <text>decanoyl-CoA + oxidized [electron-transfer flavoprotein] + H(+) = (2E)-decenoyl-CoA + reduced [electron-transfer flavoprotein]</text>
        <dbReference type="Rhea" id="RHEA:48176"/>
        <dbReference type="Rhea" id="RHEA-COMP:10685"/>
        <dbReference type="Rhea" id="RHEA-COMP:10686"/>
        <dbReference type="ChEBI" id="CHEBI:15378"/>
        <dbReference type="ChEBI" id="CHEBI:57692"/>
        <dbReference type="ChEBI" id="CHEBI:58307"/>
        <dbReference type="ChEBI" id="CHEBI:61406"/>
        <dbReference type="ChEBI" id="CHEBI:61430"/>
    </reaction>
</comment>
<comment type="catalytic activity">
    <reaction evidence="14">
        <text>hexanoyl-CoA + oxidized [electron-transfer flavoprotein] + H(+) = (2E)-hexenoyl-CoA + reduced [electron-transfer flavoprotein]</text>
        <dbReference type="Rhea" id="RHEA:43464"/>
        <dbReference type="Rhea" id="RHEA-COMP:10685"/>
        <dbReference type="Rhea" id="RHEA-COMP:10686"/>
        <dbReference type="ChEBI" id="CHEBI:15378"/>
        <dbReference type="ChEBI" id="CHEBI:57692"/>
        <dbReference type="ChEBI" id="CHEBI:58307"/>
        <dbReference type="ChEBI" id="CHEBI:62077"/>
        <dbReference type="ChEBI" id="CHEBI:62620"/>
    </reaction>
</comment>
<dbReference type="PANTHER" id="PTHR42803">
    <property type="entry name" value="ACYL-COA DEHYDROGENASE"/>
    <property type="match status" value="1"/>
</dbReference>
<evidence type="ECO:0000259" key="29">
    <source>
        <dbReference type="Pfam" id="PF02770"/>
    </source>
</evidence>
<dbReference type="Gene3D" id="2.40.110.20">
    <property type="match status" value="1"/>
</dbReference>
<comment type="catalytic activity">
    <reaction evidence="17">
        <text>dodecanoyl-CoA + oxidized [electron-transfer flavoprotein] + H(+) = (2E)-dodecenoyl-CoA + reduced [electron-transfer flavoprotein]</text>
        <dbReference type="Rhea" id="RHEA:47296"/>
        <dbReference type="Rhea" id="RHEA-COMP:10685"/>
        <dbReference type="Rhea" id="RHEA-COMP:10686"/>
        <dbReference type="ChEBI" id="CHEBI:15378"/>
        <dbReference type="ChEBI" id="CHEBI:57330"/>
        <dbReference type="ChEBI" id="CHEBI:57375"/>
        <dbReference type="ChEBI" id="CHEBI:57692"/>
        <dbReference type="ChEBI" id="CHEBI:58307"/>
    </reaction>
</comment>
<evidence type="ECO:0000256" key="3">
    <source>
        <dbReference type="ARBA" id="ARBA00009347"/>
    </source>
</evidence>
<dbReference type="KEGG" id="psuu:Psuf_031480"/>
<evidence type="ECO:0000256" key="27">
    <source>
        <dbReference type="RuleBase" id="RU362125"/>
    </source>
</evidence>
<dbReference type="AlphaFoldDB" id="A0A6F8YI78"/>
<reference evidence="31 32" key="1">
    <citation type="submission" date="2020-03" db="EMBL/GenBank/DDBJ databases">
        <title>Whole genome shotgun sequence of Phytohabitans suffuscus NBRC 105367.</title>
        <authorList>
            <person name="Komaki H."/>
            <person name="Tamura T."/>
        </authorList>
    </citation>
    <scope>NUCLEOTIDE SEQUENCE [LARGE SCALE GENOMIC DNA]</scope>
    <source>
        <strain evidence="31 32">NBRC 105367</strain>
    </source>
</reference>
<comment type="catalytic activity">
    <reaction evidence="16">
        <text>a short-chain 2,3-saturated fatty acyl-CoA + oxidized [electron-transfer flavoprotein] + H(+) = a short-chain (2E)-enoyl-CoA + reduced [electron-transfer flavoprotein]</text>
        <dbReference type="Rhea" id="RHEA:47196"/>
        <dbReference type="Rhea" id="RHEA-COMP:10685"/>
        <dbReference type="Rhea" id="RHEA-COMP:10686"/>
        <dbReference type="ChEBI" id="CHEBI:15378"/>
        <dbReference type="ChEBI" id="CHEBI:57692"/>
        <dbReference type="ChEBI" id="CHEBI:58307"/>
        <dbReference type="ChEBI" id="CHEBI:87487"/>
        <dbReference type="ChEBI" id="CHEBI:87488"/>
        <dbReference type="EC" id="1.3.8.1"/>
    </reaction>
</comment>
<dbReference type="FunFam" id="1.20.140.10:FF:000016">
    <property type="entry name" value="Acyl-CoA dehydrogenase FadE5"/>
    <property type="match status" value="1"/>
</dbReference>
<reference evidence="31 32" key="2">
    <citation type="submission" date="2020-03" db="EMBL/GenBank/DDBJ databases">
        <authorList>
            <person name="Ichikawa N."/>
            <person name="Kimura A."/>
            <person name="Kitahashi Y."/>
            <person name="Uohara A."/>
        </authorList>
    </citation>
    <scope>NUCLEOTIDE SEQUENCE [LARGE SCALE GENOMIC DNA]</scope>
    <source>
        <strain evidence="31 32">NBRC 105367</strain>
    </source>
</reference>
<evidence type="ECO:0000256" key="19">
    <source>
        <dbReference type="ARBA" id="ARBA00050703"/>
    </source>
</evidence>
<evidence type="ECO:0000256" key="16">
    <source>
        <dbReference type="ARBA" id="ARBA00050315"/>
    </source>
</evidence>
<dbReference type="Pfam" id="PF00441">
    <property type="entry name" value="Acyl-CoA_dh_1"/>
    <property type="match status" value="1"/>
</dbReference>
<comment type="catalytic activity">
    <reaction evidence="15">
        <text>a long-chain 2,3-saturated fatty acyl-CoA + oxidized [electron-transfer flavoprotein] + H(+) = a long-chain (2E)-enoyl-CoA + reduced [electron-transfer flavoprotein]</text>
        <dbReference type="Rhea" id="RHEA:17721"/>
        <dbReference type="Rhea" id="RHEA-COMP:10685"/>
        <dbReference type="Rhea" id="RHEA-COMP:10686"/>
        <dbReference type="ChEBI" id="CHEBI:15378"/>
        <dbReference type="ChEBI" id="CHEBI:57692"/>
        <dbReference type="ChEBI" id="CHEBI:58307"/>
        <dbReference type="ChEBI" id="CHEBI:83721"/>
        <dbReference type="ChEBI" id="CHEBI:83727"/>
        <dbReference type="EC" id="1.3.8.8"/>
    </reaction>
</comment>
<keyword evidence="8 27" id="KW-0285">Flavoprotein</keyword>
<dbReference type="EMBL" id="AP022871">
    <property type="protein sequence ID" value="BCB85835.1"/>
    <property type="molecule type" value="Genomic_DNA"/>
</dbReference>
<evidence type="ECO:0000256" key="26">
    <source>
        <dbReference type="ARBA" id="ARBA00077336"/>
    </source>
</evidence>
<proteinExistence type="inferred from homology"/>
<feature type="domain" description="Acyl-CoA dehydrogenase/oxidase C-terminal" evidence="28">
    <location>
        <begin position="293"/>
        <end position="462"/>
    </location>
</feature>
<evidence type="ECO:0000256" key="11">
    <source>
        <dbReference type="ARBA" id="ARBA00023002"/>
    </source>
</evidence>
<dbReference type="Pfam" id="PF02770">
    <property type="entry name" value="Acyl-CoA_dh_M"/>
    <property type="match status" value="1"/>
</dbReference>
<dbReference type="InterPro" id="IPR006091">
    <property type="entry name" value="Acyl-CoA_Oxase/DH_mid-dom"/>
</dbReference>
<evidence type="ECO:0000256" key="22">
    <source>
        <dbReference type="ARBA" id="ARBA00054301"/>
    </source>
</evidence>
<evidence type="ECO:0000256" key="9">
    <source>
        <dbReference type="ARBA" id="ARBA00022827"/>
    </source>
</evidence>
<dbReference type="Pfam" id="PF12806">
    <property type="entry name" value="Acyl-CoA_dh_C"/>
    <property type="match status" value="1"/>
</dbReference>
<comment type="similarity">
    <text evidence="3 27">Belongs to the acyl-CoA dehydrogenase family.</text>
</comment>
<dbReference type="Gene3D" id="1.20.140.10">
    <property type="entry name" value="Butyryl-CoA Dehydrogenase, subunit A, domain 3"/>
    <property type="match status" value="1"/>
</dbReference>
<evidence type="ECO:0000256" key="18">
    <source>
        <dbReference type="ARBA" id="ARBA00050695"/>
    </source>
</evidence>
<comment type="subunit">
    <text evidence="4">Homodimer.</text>
</comment>
<dbReference type="InterPro" id="IPR052166">
    <property type="entry name" value="Diverse_Acyl-CoA_DH"/>
</dbReference>
<comment type="catalytic activity">
    <reaction evidence="21">
        <text>oxidized [electron-transfer flavoprotein] + hexadecanoyl-CoA + H(+) = (2E)-hexadecenoyl-CoA + reduced [electron-transfer flavoprotein]</text>
        <dbReference type="Rhea" id="RHEA:43448"/>
        <dbReference type="Rhea" id="RHEA-COMP:10685"/>
        <dbReference type="Rhea" id="RHEA-COMP:10686"/>
        <dbReference type="ChEBI" id="CHEBI:15378"/>
        <dbReference type="ChEBI" id="CHEBI:57379"/>
        <dbReference type="ChEBI" id="CHEBI:57692"/>
        <dbReference type="ChEBI" id="CHEBI:58307"/>
        <dbReference type="ChEBI" id="CHEBI:61526"/>
    </reaction>
</comment>
<dbReference type="GO" id="GO:0070991">
    <property type="term" value="F:medium-chain fatty acyl-CoA dehydrogenase activity"/>
    <property type="evidence" value="ECO:0007669"/>
    <property type="project" value="UniProtKB-EC"/>
</dbReference>
<keyword evidence="9 27" id="KW-0274">FAD</keyword>
<evidence type="ECO:0000256" key="21">
    <source>
        <dbReference type="ARBA" id="ARBA00052387"/>
    </source>
</evidence>